<keyword evidence="8" id="KW-0479">Metal-binding</keyword>
<dbReference type="GO" id="GO:0005829">
    <property type="term" value="C:cytosol"/>
    <property type="evidence" value="ECO:0007669"/>
    <property type="project" value="TreeGrafter"/>
</dbReference>
<dbReference type="EC" id="2.5.1.15" evidence="5"/>
<dbReference type="InterPro" id="IPR011005">
    <property type="entry name" value="Dihydropteroate_synth-like_sf"/>
</dbReference>
<dbReference type="FunFam" id="3.20.20.20:FF:000006">
    <property type="entry name" value="Dihydropteroate synthase"/>
    <property type="match status" value="1"/>
</dbReference>
<sequence>MTQHVYLDPVCITGPQAAAESALPLAGGPLRFNACQVARRDDAAPAEVARQTLTIPDLAQEPTAKDWLPRLSRPRAAIAGLTFEKPRVMGVLNVTPDSFSDGGDRFDGQRAIDDGLAMWEAGADILDIGGESTRPNAEPVPVEEELRRVLPVIEALTKAGCRVSIDTRHARTMREAIAAGARIVNDVTALTWDEDSTRTVAEAGVPVILMHIQGTPRTMQRDPRYDDAALDVYDWLAARVADCEAAGIARENIVVDPGVGFGKTVQHNLELMDRLALFQGLGCPVMLGVSRKSTIGRIGFGAAPKDRLPGSLAAELAGVQRGVQIVRVHDVGETVQALEMWRAIALAETPAHATA</sequence>
<evidence type="ECO:0000256" key="6">
    <source>
        <dbReference type="ARBA" id="ARBA00016919"/>
    </source>
</evidence>
<evidence type="ECO:0000259" key="12">
    <source>
        <dbReference type="PROSITE" id="PS50972"/>
    </source>
</evidence>
<dbReference type="InterPro" id="IPR000489">
    <property type="entry name" value="Pterin-binding_dom"/>
</dbReference>
<gene>
    <name evidence="13" type="primary">folP</name>
    <name evidence="13" type="ORF">DRB17_10805</name>
</gene>
<dbReference type="PANTHER" id="PTHR20941:SF1">
    <property type="entry name" value="FOLIC ACID SYNTHESIS PROTEIN FOL1"/>
    <property type="match status" value="1"/>
</dbReference>
<evidence type="ECO:0000256" key="1">
    <source>
        <dbReference type="ARBA" id="ARBA00000012"/>
    </source>
</evidence>
<dbReference type="GO" id="GO:0046656">
    <property type="term" value="P:folic acid biosynthetic process"/>
    <property type="evidence" value="ECO:0007669"/>
    <property type="project" value="UniProtKB-KW"/>
</dbReference>
<comment type="catalytic activity">
    <reaction evidence="1">
        <text>(7,8-dihydropterin-6-yl)methyl diphosphate + 4-aminobenzoate = 7,8-dihydropteroate + diphosphate</text>
        <dbReference type="Rhea" id="RHEA:19949"/>
        <dbReference type="ChEBI" id="CHEBI:17836"/>
        <dbReference type="ChEBI" id="CHEBI:17839"/>
        <dbReference type="ChEBI" id="CHEBI:33019"/>
        <dbReference type="ChEBI" id="CHEBI:72950"/>
        <dbReference type="EC" id="2.5.1.15"/>
    </reaction>
</comment>
<keyword evidence="10" id="KW-0289">Folate biosynthesis</keyword>
<evidence type="ECO:0000256" key="9">
    <source>
        <dbReference type="ARBA" id="ARBA00022842"/>
    </source>
</evidence>
<reference evidence="13 14" key="1">
    <citation type="submission" date="2018-07" db="EMBL/GenBank/DDBJ databases">
        <title>Venubactetium sediminum gen. nov., sp. nov., isolated from a marine solar saltern.</title>
        <authorList>
            <person name="Wang S."/>
        </authorList>
    </citation>
    <scope>NUCLEOTIDE SEQUENCE [LARGE SCALE GENOMIC DNA]</scope>
    <source>
        <strain evidence="13 14">WD2A32</strain>
    </source>
</reference>
<dbReference type="GO" id="GO:0046872">
    <property type="term" value="F:metal ion binding"/>
    <property type="evidence" value="ECO:0007669"/>
    <property type="project" value="UniProtKB-KW"/>
</dbReference>
<comment type="caution">
    <text evidence="13">The sequence shown here is derived from an EMBL/GenBank/DDBJ whole genome shotgun (WGS) entry which is preliminary data.</text>
</comment>
<evidence type="ECO:0000256" key="2">
    <source>
        <dbReference type="ARBA" id="ARBA00001946"/>
    </source>
</evidence>
<dbReference type="InterPro" id="IPR006390">
    <property type="entry name" value="DHP_synth_dom"/>
</dbReference>
<comment type="similarity">
    <text evidence="4">Belongs to the DHPS family.</text>
</comment>
<dbReference type="GO" id="GO:0046654">
    <property type="term" value="P:tetrahydrofolate biosynthetic process"/>
    <property type="evidence" value="ECO:0007669"/>
    <property type="project" value="TreeGrafter"/>
</dbReference>
<organism evidence="13 14">
    <name type="scientific">Ferruginivarius sediminum</name>
    <dbReference type="NCBI Taxonomy" id="2661937"/>
    <lineage>
        <taxon>Bacteria</taxon>
        <taxon>Pseudomonadati</taxon>
        <taxon>Pseudomonadota</taxon>
        <taxon>Alphaproteobacteria</taxon>
        <taxon>Rhodospirillales</taxon>
        <taxon>Rhodospirillaceae</taxon>
        <taxon>Ferruginivarius</taxon>
    </lineage>
</organism>
<evidence type="ECO:0000256" key="8">
    <source>
        <dbReference type="ARBA" id="ARBA00022723"/>
    </source>
</evidence>
<evidence type="ECO:0000256" key="7">
    <source>
        <dbReference type="ARBA" id="ARBA00022679"/>
    </source>
</evidence>
<comment type="pathway">
    <text evidence="3">Cofactor biosynthesis; tetrahydrofolate biosynthesis; 7,8-dihydrofolate from 2-amino-4-hydroxy-6-hydroxymethyl-7,8-dihydropteridine diphosphate and 4-aminobenzoate: step 1/2.</text>
</comment>
<keyword evidence="14" id="KW-1185">Reference proteome</keyword>
<dbReference type="PANTHER" id="PTHR20941">
    <property type="entry name" value="FOLATE SYNTHESIS PROTEINS"/>
    <property type="match status" value="1"/>
</dbReference>
<evidence type="ECO:0000256" key="5">
    <source>
        <dbReference type="ARBA" id="ARBA00012458"/>
    </source>
</evidence>
<dbReference type="EMBL" id="QPMH01000008">
    <property type="protein sequence ID" value="RDD61965.1"/>
    <property type="molecule type" value="Genomic_DNA"/>
</dbReference>
<dbReference type="Gene3D" id="3.20.20.20">
    <property type="entry name" value="Dihydropteroate synthase-like"/>
    <property type="match status" value="1"/>
</dbReference>
<keyword evidence="7 13" id="KW-0808">Transferase</keyword>
<evidence type="ECO:0000256" key="10">
    <source>
        <dbReference type="ARBA" id="ARBA00022909"/>
    </source>
</evidence>
<dbReference type="PROSITE" id="PS50972">
    <property type="entry name" value="PTERIN_BINDING"/>
    <property type="match status" value="1"/>
</dbReference>
<dbReference type="Pfam" id="PF00809">
    <property type="entry name" value="Pterin_bind"/>
    <property type="match status" value="1"/>
</dbReference>
<dbReference type="PROSITE" id="PS00792">
    <property type="entry name" value="DHPS_1"/>
    <property type="match status" value="1"/>
</dbReference>
<dbReference type="SUPFAM" id="SSF51717">
    <property type="entry name" value="Dihydropteroate synthetase-like"/>
    <property type="match status" value="1"/>
</dbReference>
<dbReference type="CDD" id="cd00739">
    <property type="entry name" value="DHPS"/>
    <property type="match status" value="1"/>
</dbReference>
<dbReference type="PROSITE" id="PS00793">
    <property type="entry name" value="DHPS_2"/>
    <property type="match status" value="1"/>
</dbReference>
<dbReference type="GO" id="GO:0004156">
    <property type="term" value="F:dihydropteroate synthase activity"/>
    <property type="evidence" value="ECO:0007669"/>
    <property type="project" value="UniProtKB-EC"/>
</dbReference>
<evidence type="ECO:0000256" key="3">
    <source>
        <dbReference type="ARBA" id="ARBA00004763"/>
    </source>
</evidence>
<dbReference type="AlphaFoldDB" id="A0A369TC35"/>
<name>A0A369TC35_9PROT</name>
<proteinExistence type="inferred from homology"/>
<dbReference type="Proteomes" id="UP000253941">
    <property type="component" value="Unassembled WGS sequence"/>
</dbReference>
<evidence type="ECO:0000256" key="4">
    <source>
        <dbReference type="ARBA" id="ARBA00009503"/>
    </source>
</evidence>
<accession>A0A369TC35</accession>
<keyword evidence="9" id="KW-0460">Magnesium</keyword>
<protein>
    <recommendedName>
        <fullName evidence="6">Dihydropteroate synthase</fullName>
        <ecNumber evidence="5">2.5.1.15</ecNumber>
    </recommendedName>
    <alternativeName>
        <fullName evidence="11">Dihydropteroate pyrophosphorylase</fullName>
    </alternativeName>
</protein>
<evidence type="ECO:0000313" key="14">
    <source>
        <dbReference type="Proteomes" id="UP000253941"/>
    </source>
</evidence>
<comment type="cofactor">
    <cofactor evidence="2">
        <name>Mg(2+)</name>
        <dbReference type="ChEBI" id="CHEBI:18420"/>
    </cofactor>
</comment>
<evidence type="ECO:0000313" key="13">
    <source>
        <dbReference type="EMBL" id="RDD61965.1"/>
    </source>
</evidence>
<dbReference type="RefSeq" id="WP_114582209.1">
    <property type="nucleotide sequence ID" value="NZ_QPMH01000008.1"/>
</dbReference>
<dbReference type="InterPro" id="IPR045031">
    <property type="entry name" value="DHP_synth-like"/>
</dbReference>
<evidence type="ECO:0000256" key="11">
    <source>
        <dbReference type="ARBA" id="ARBA00030193"/>
    </source>
</evidence>
<feature type="domain" description="Pterin-binding" evidence="12">
    <location>
        <begin position="86"/>
        <end position="339"/>
    </location>
</feature>
<dbReference type="NCBIfam" id="TIGR01496">
    <property type="entry name" value="DHPS"/>
    <property type="match status" value="1"/>
</dbReference>